<dbReference type="PANTHER" id="PTHR45617:SF165">
    <property type="entry name" value="COMMON DPR-INTERACTING PROTEIN-RELATED"/>
    <property type="match status" value="1"/>
</dbReference>
<dbReference type="InterPro" id="IPR003591">
    <property type="entry name" value="Leu-rich_rpt_typical-subtyp"/>
</dbReference>
<dbReference type="InterPro" id="IPR001611">
    <property type="entry name" value="Leu-rich_rpt"/>
</dbReference>
<dbReference type="EMBL" id="GGFL01015647">
    <property type="protein sequence ID" value="MBW79825.1"/>
    <property type="molecule type" value="Transcribed_RNA"/>
</dbReference>
<evidence type="ECO:0000256" key="2">
    <source>
        <dbReference type="ARBA" id="ARBA00022737"/>
    </source>
</evidence>
<keyword evidence="2" id="KW-0677">Repeat</keyword>
<organism evidence="5">
    <name type="scientific">Anopheles darlingi</name>
    <name type="common">Mosquito</name>
    <dbReference type="NCBI Taxonomy" id="43151"/>
    <lineage>
        <taxon>Eukaryota</taxon>
        <taxon>Metazoa</taxon>
        <taxon>Ecdysozoa</taxon>
        <taxon>Arthropoda</taxon>
        <taxon>Hexapoda</taxon>
        <taxon>Insecta</taxon>
        <taxon>Pterygota</taxon>
        <taxon>Neoptera</taxon>
        <taxon>Endopterygota</taxon>
        <taxon>Diptera</taxon>
        <taxon>Nematocera</taxon>
        <taxon>Culicoidea</taxon>
        <taxon>Culicidae</taxon>
        <taxon>Anophelinae</taxon>
        <taxon>Anopheles</taxon>
    </lineage>
</organism>
<proteinExistence type="predicted"/>
<evidence type="ECO:0000256" key="3">
    <source>
        <dbReference type="SAM" id="Phobius"/>
    </source>
</evidence>
<accession>A0A2M4DQJ2</accession>
<dbReference type="Pfam" id="PF13855">
    <property type="entry name" value="LRR_8"/>
    <property type="match status" value="1"/>
</dbReference>
<sequence length="354" mass="40348">MAYNASAFLLLFCVLVIPLSSGVHVYQCSPGTEETLCVVNNLAYSPGQDRLPQVNRSDTVNRIHLRCSRYYYYSNWNSRSGKDLFSVYDVVLHSNVLRSPRSATVINCHLHTLVMPHDLEVGDFFNNYVSEVKTDPTQSYNLRYLDLSHNNLYDLGNLSVLVNLQTLKLDGNAFEEIKPETFARMINLSILSLGYNRIVKIDLKLLPKSLIVLSLVRNSLTEIVFVSVSFVFMRELDLESNRLAWLDVASMMRACPSLQLLPIEFNPMSKDVARRIVMELTRYNVTYYNEGDKASYSDSSCDSDEYSVVRGCFLVAKNKGSGSFLKAFVLILVGIVFFGVFGLSARWIWYEMRY</sequence>
<evidence type="ECO:0000313" key="5">
    <source>
        <dbReference type="EMBL" id="MBW79825.1"/>
    </source>
</evidence>
<dbReference type="InterPro" id="IPR032675">
    <property type="entry name" value="LRR_dom_sf"/>
</dbReference>
<keyword evidence="3" id="KW-1133">Transmembrane helix</keyword>
<feature type="transmembrane region" description="Helical" evidence="3">
    <location>
        <begin position="327"/>
        <end position="349"/>
    </location>
</feature>
<keyword evidence="4" id="KW-0732">Signal</keyword>
<dbReference type="SMART" id="SM00369">
    <property type="entry name" value="LRR_TYP"/>
    <property type="match status" value="2"/>
</dbReference>
<dbReference type="PROSITE" id="PS51450">
    <property type="entry name" value="LRR"/>
    <property type="match status" value="1"/>
</dbReference>
<reference evidence="5" key="1">
    <citation type="submission" date="2018-01" db="EMBL/GenBank/DDBJ databases">
        <title>An insight into the sialome of Amazonian anophelines.</title>
        <authorList>
            <person name="Ribeiro J.M."/>
            <person name="Scarpassa V."/>
            <person name="Calvo E."/>
        </authorList>
    </citation>
    <scope>NUCLEOTIDE SEQUENCE</scope>
</reference>
<protein>
    <submittedName>
        <fullName evidence="5">Putative leucine-rich repeat protein</fullName>
    </submittedName>
</protein>
<dbReference type="Pfam" id="PF00560">
    <property type="entry name" value="LRR_1"/>
    <property type="match status" value="1"/>
</dbReference>
<dbReference type="PANTHER" id="PTHR45617">
    <property type="entry name" value="LEUCINE RICH REPEAT FAMILY PROTEIN"/>
    <property type="match status" value="1"/>
</dbReference>
<keyword evidence="1" id="KW-0433">Leucine-rich repeat</keyword>
<name>A0A2M4DQJ2_ANODA</name>
<feature type="signal peptide" evidence="4">
    <location>
        <begin position="1"/>
        <end position="22"/>
    </location>
</feature>
<dbReference type="SUPFAM" id="SSF52058">
    <property type="entry name" value="L domain-like"/>
    <property type="match status" value="1"/>
</dbReference>
<dbReference type="VEuPathDB" id="VectorBase:ADAC009585"/>
<keyword evidence="3" id="KW-0812">Transmembrane</keyword>
<dbReference type="AlphaFoldDB" id="A0A2M4DQJ2"/>
<feature type="chain" id="PRO_5014682508" evidence="4">
    <location>
        <begin position="23"/>
        <end position="354"/>
    </location>
</feature>
<evidence type="ECO:0000256" key="4">
    <source>
        <dbReference type="SAM" id="SignalP"/>
    </source>
</evidence>
<dbReference type="VEuPathDB" id="VectorBase:ADAR2_002068"/>
<dbReference type="Gene3D" id="3.80.10.10">
    <property type="entry name" value="Ribonuclease Inhibitor"/>
    <property type="match status" value="1"/>
</dbReference>
<keyword evidence="3" id="KW-0472">Membrane</keyword>
<evidence type="ECO:0000256" key="1">
    <source>
        <dbReference type="ARBA" id="ARBA00022614"/>
    </source>
</evidence>